<reference evidence="1" key="1">
    <citation type="journal article" date="2015" name="Nature">
        <title>Complex archaea that bridge the gap between prokaryotes and eukaryotes.</title>
        <authorList>
            <person name="Spang A."/>
            <person name="Saw J.H."/>
            <person name="Jorgensen S.L."/>
            <person name="Zaremba-Niedzwiedzka K."/>
            <person name="Martijn J."/>
            <person name="Lind A.E."/>
            <person name="van Eijk R."/>
            <person name="Schleper C."/>
            <person name="Guy L."/>
            <person name="Ettema T.J."/>
        </authorList>
    </citation>
    <scope>NUCLEOTIDE SEQUENCE</scope>
</reference>
<name>A0A0F9H0N9_9ZZZZ</name>
<dbReference type="AlphaFoldDB" id="A0A0F9H0N9"/>
<sequence>IVEAVAVRAEWFVVRDALDAALTP</sequence>
<comment type="caution">
    <text evidence="1">The sequence shown here is derived from an EMBL/GenBank/DDBJ whole genome shotgun (WGS) entry which is preliminary data.</text>
</comment>
<feature type="non-terminal residue" evidence="1">
    <location>
        <position position="1"/>
    </location>
</feature>
<proteinExistence type="predicted"/>
<gene>
    <name evidence="1" type="ORF">LCGC14_2120600</name>
</gene>
<protein>
    <submittedName>
        <fullName evidence="1">Uncharacterized protein</fullName>
    </submittedName>
</protein>
<evidence type="ECO:0000313" key="1">
    <source>
        <dbReference type="EMBL" id="KKL68872.1"/>
    </source>
</evidence>
<accession>A0A0F9H0N9</accession>
<dbReference type="EMBL" id="LAZR01026397">
    <property type="protein sequence ID" value="KKL68872.1"/>
    <property type="molecule type" value="Genomic_DNA"/>
</dbReference>
<organism evidence="1">
    <name type="scientific">marine sediment metagenome</name>
    <dbReference type="NCBI Taxonomy" id="412755"/>
    <lineage>
        <taxon>unclassified sequences</taxon>
        <taxon>metagenomes</taxon>
        <taxon>ecological metagenomes</taxon>
    </lineage>
</organism>